<dbReference type="EMBL" id="JARUPT010000133">
    <property type="protein sequence ID" value="KAK0377302.1"/>
    <property type="molecule type" value="Genomic_DNA"/>
</dbReference>
<gene>
    <name evidence="1" type="ORF">CLIM01_05346</name>
</gene>
<reference evidence="1" key="1">
    <citation type="submission" date="2023-04" db="EMBL/GenBank/DDBJ databases">
        <title>Colletotrichum limetticola genome sequence.</title>
        <authorList>
            <person name="Baroncelli R."/>
        </authorList>
    </citation>
    <scope>NUCLEOTIDE SEQUENCE</scope>
    <source>
        <strain evidence="1">KLA-Anderson</strain>
    </source>
</reference>
<comment type="caution">
    <text evidence="1">The sequence shown here is derived from an EMBL/GenBank/DDBJ whole genome shotgun (WGS) entry which is preliminary data.</text>
</comment>
<protein>
    <submittedName>
        <fullName evidence="1">Uncharacterized protein</fullName>
    </submittedName>
</protein>
<sequence length="34" mass="4024">MGSRSGHWLCRRYCSCYWFLVSQTQKTESQSGSY</sequence>
<accession>A0ABQ9Q0G7</accession>
<keyword evidence="2" id="KW-1185">Reference proteome</keyword>
<proteinExistence type="predicted"/>
<evidence type="ECO:0000313" key="1">
    <source>
        <dbReference type="EMBL" id="KAK0377302.1"/>
    </source>
</evidence>
<name>A0ABQ9Q0G7_9PEZI</name>
<evidence type="ECO:0000313" key="2">
    <source>
        <dbReference type="Proteomes" id="UP001169217"/>
    </source>
</evidence>
<organism evidence="1 2">
    <name type="scientific">Colletotrichum limetticola</name>
    <dbReference type="NCBI Taxonomy" id="1209924"/>
    <lineage>
        <taxon>Eukaryota</taxon>
        <taxon>Fungi</taxon>
        <taxon>Dikarya</taxon>
        <taxon>Ascomycota</taxon>
        <taxon>Pezizomycotina</taxon>
        <taxon>Sordariomycetes</taxon>
        <taxon>Hypocreomycetidae</taxon>
        <taxon>Glomerellales</taxon>
        <taxon>Glomerellaceae</taxon>
        <taxon>Colletotrichum</taxon>
        <taxon>Colletotrichum acutatum species complex</taxon>
    </lineage>
</organism>
<dbReference type="Proteomes" id="UP001169217">
    <property type="component" value="Unassembled WGS sequence"/>
</dbReference>